<dbReference type="CDD" id="cd00077">
    <property type="entry name" value="HDc"/>
    <property type="match status" value="1"/>
</dbReference>
<dbReference type="InterPro" id="IPR002110">
    <property type="entry name" value="Ankyrin_rpt"/>
</dbReference>
<gene>
    <name evidence="9" type="ORF">PECAL_5P15050</name>
</gene>
<evidence type="ECO:0000256" key="4">
    <source>
        <dbReference type="PIRSR" id="PIRSR623088-2"/>
    </source>
</evidence>
<evidence type="ECO:0000256" key="3">
    <source>
        <dbReference type="PIRSR" id="PIRSR623088-1"/>
    </source>
</evidence>
<sequence>MAPWSLKTVAKRLMGEEEQRVVPVNERRTKRTSETNLLATMGQEAPADLLRKLRGQKLSQKVLDEKLLEVIIKLDALGASGEDVVGWESNIEGMDLDHERRSVLAERAPPSRDMATSPTAPLDDDSASTSRTSSFERRASFEDLDAARVKHLIRPRRVSPLSRPPAPAPETIVDPIEALARSSASRAKDARRRSRASRSDLGSSMGSRPSTAEREPGDHLPLKPRRSVGEEEDEFNASLWDAAALGRIDLVDQALKHLTVDAPDYDTRTALHYAAAEGYADVCEHLLRKGAESSPLDRYGNTPLGVALRNQRDDVVAVLRKHGAKVGDTQLNTPQSSQRHQQLLVAAASGSLADCRTLVAAGVRCDLGDCDKRTALHLAAKHGHLDVVTWLVDSAGADAATQDRWGNSALDDAVRFSQRECAEFLEKRGARLRGSLNEWKVPSLSKSVDKARKRCERMVGSWDDTDVLALEKASEGHSLLILGEAIIGRDSNVDTTNLRNFLLRIEGDYGDNPYHGSFHGADVLLTTHNFLATQNLLRHLTTVDLLAGYVAAAVHDYAHPGTNNAHERVASSELAIRYSDDTILERHHCAAAFSVLREPRFDVFSHLTTDERKQARALVIELILMTDLARHGEFIARRLKPLLPRGFKANKESQDWQSPFHDQDPPFLLTVAVKFADIGHVTKPFELHRQWTQRATEEFWRLGDKEKALGMSVSPLCDRDKDTDIARSQIGFFKFVCLPFYKPVFDLVNPDMAPAINCRDNFWRWLNQKDAREKDSNGGNRSPPPLVRAPTTLAAPPRLKRRASVAVSTMSLMRRLSGGRPPRPTALAST</sequence>
<feature type="region of interest" description="Disordered" evidence="7">
    <location>
        <begin position="106"/>
        <end position="138"/>
    </location>
</feature>
<keyword evidence="2" id="KW-0378">Hydrolase</keyword>
<reference evidence="9" key="1">
    <citation type="submission" date="2021-11" db="EMBL/GenBank/DDBJ databases">
        <authorList>
            <consortium name="Genoscope - CEA"/>
            <person name="William W."/>
        </authorList>
    </citation>
    <scope>NUCLEOTIDE SEQUENCE</scope>
</reference>
<feature type="binding site" evidence="5">
    <location>
        <position position="555"/>
    </location>
    <ligand>
        <name>Zn(2+)</name>
        <dbReference type="ChEBI" id="CHEBI:29105"/>
        <label>1</label>
    </ligand>
</feature>
<dbReference type="Pfam" id="PF12796">
    <property type="entry name" value="Ank_2"/>
    <property type="match status" value="2"/>
</dbReference>
<feature type="region of interest" description="Disordered" evidence="7">
    <location>
        <begin position="772"/>
        <end position="794"/>
    </location>
</feature>
<comment type="caution">
    <text evidence="9">The sequence shown here is derived from an EMBL/GenBank/DDBJ whole genome shotgun (WGS) entry which is preliminary data.</text>
</comment>
<keyword evidence="1 5" id="KW-0479">Metal-binding</keyword>
<evidence type="ECO:0000313" key="10">
    <source>
        <dbReference type="Proteomes" id="UP000789595"/>
    </source>
</evidence>
<feature type="binding site" evidence="4">
    <location>
        <position position="729"/>
    </location>
    <ligand>
        <name>AMP</name>
        <dbReference type="ChEBI" id="CHEBI:456215"/>
    </ligand>
</feature>
<feature type="binding site" evidence="4">
    <location>
        <begin position="515"/>
        <end position="519"/>
    </location>
    <ligand>
        <name>AMP</name>
        <dbReference type="ChEBI" id="CHEBI:456215"/>
    </ligand>
</feature>
<evidence type="ECO:0000313" key="9">
    <source>
        <dbReference type="EMBL" id="CAH0376908.1"/>
    </source>
</evidence>
<dbReference type="PROSITE" id="PS51845">
    <property type="entry name" value="PDEASE_I_2"/>
    <property type="match status" value="1"/>
</dbReference>
<name>A0A8J2SXX6_9STRA</name>
<feature type="binding site" evidence="4">
    <location>
        <position position="556"/>
    </location>
    <ligand>
        <name>AMP</name>
        <dbReference type="ChEBI" id="CHEBI:456215"/>
    </ligand>
</feature>
<feature type="binding site" evidence="5">
    <location>
        <position position="519"/>
    </location>
    <ligand>
        <name>Zn(2+)</name>
        <dbReference type="ChEBI" id="CHEBI:29105"/>
        <label>1</label>
    </ligand>
</feature>
<protein>
    <recommendedName>
        <fullName evidence="8">PDEase domain-containing protein</fullName>
    </recommendedName>
</protein>
<dbReference type="InterPro" id="IPR002073">
    <property type="entry name" value="PDEase_catalytic_dom"/>
</dbReference>
<evidence type="ECO:0000256" key="6">
    <source>
        <dbReference type="PROSITE-ProRule" id="PRU00023"/>
    </source>
</evidence>
<evidence type="ECO:0000259" key="8">
    <source>
        <dbReference type="PROSITE" id="PS51845"/>
    </source>
</evidence>
<feature type="compositionally biased region" description="Basic and acidic residues" evidence="7">
    <location>
        <begin position="211"/>
        <end position="221"/>
    </location>
</feature>
<dbReference type="InterPro" id="IPR023088">
    <property type="entry name" value="PDEase"/>
</dbReference>
<feature type="region of interest" description="Disordered" evidence="7">
    <location>
        <begin position="156"/>
        <end position="230"/>
    </location>
</feature>
<accession>A0A8J2SXX6</accession>
<organism evidence="9 10">
    <name type="scientific">Pelagomonas calceolata</name>
    <dbReference type="NCBI Taxonomy" id="35677"/>
    <lineage>
        <taxon>Eukaryota</taxon>
        <taxon>Sar</taxon>
        <taxon>Stramenopiles</taxon>
        <taxon>Ochrophyta</taxon>
        <taxon>Pelagophyceae</taxon>
        <taxon>Pelagomonadales</taxon>
        <taxon>Pelagomonadaceae</taxon>
        <taxon>Pelagomonas</taxon>
    </lineage>
</organism>
<feature type="binding site" evidence="5">
    <location>
        <position position="677"/>
    </location>
    <ligand>
        <name>Zn(2+)</name>
        <dbReference type="ChEBI" id="CHEBI:29105"/>
        <label>1</label>
    </ligand>
</feature>
<feature type="binding site" evidence="5">
    <location>
        <position position="556"/>
    </location>
    <ligand>
        <name>Zn(2+)</name>
        <dbReference type="ChEBI" id="CHEBI:29105"/>
        <label>1</label>
    </ligand>
</feature>
<evidence type="ECO:0000256" key="5">
    <source>
        <dbReference type="PIRSR" id="PIRSR623088-3"/>
    </source>
</evidence>
<feature type="region of interest" description="Disordered" evidence="7">
    <location>
        <begin position="811"/>
        <end position="830"/>
    </location>
</feature>
<evidence type="ECO:0000256" key="1">
    <source>
        <dbReference type="ARBA" id="ARBA00022723"/>
    </source>
</evidence>
<dbReference type="PRINTS" id="PR00387">
    <property type="entry name" value="PDIESTERASE1"/>
</dbReference>
<evidence type="ECO:0000256" key="7">
    <source>
        <dbReference type="SAM" id="MobiDB-lite"/>
    </source>
</evidence>
<dbReference type="AlphaFoldDB" id="A0A8J2SXX6"/>
<feature type="repeat" description="ANK" evidence="6">
    <location>
        <begin position="371"/>
        <end position="404"/>
    </location>
</feature>
<dbReference type="Gene3D" id="1.10.1300.10">
    <property type="entry name" value="3'5'-cyclic nucleotide phosphodiesterase, catalytic domain"/>
    <property type="match status" value="1"/>
</dbReference>
<dbReference type="InterPro" id="IPR036971">
    <property type="entry name" value="PDEase_catalytic_dom_sf"/>
</dbReference>
<dbReference type="GO" id="GO:0004114">
    <property type="term" value="F:3',5'-cyclic-nucleotide phosphodiesterase activity"/>
    <property type="evidence" value="ECO:0007669"/>
    <property type="project" value="InterPro"/>
</dbReference>
<evidence type="ECO:0000256" key="2">
    <source>
        <dbReference type="ARBA" id="ARBA00022801"/>
    </source>
</evidence>
<dbReference type="InterPro" id="IPR036770">
    <property type="entry name" value="Ankyrin_rpt-contain_sf"/>
</dbReference>
<dbReference type="EMBL" id="CAKKNE010000005">
    <property type="protein sequence ID" value="CAH0376908.1"/>
    <property type="molecule type" value="Genomic_DNA"/>
</dbReference>
<feature type="binding site" evidence="4">
    <location>
        <position position="677"/>
    </location>
    <ligand>
        <name>AMP</name>
        <dbReference type="ChEBI" id="CHEBI:456215"/>
    </ligand>
</feature>
<dbReference type="PROSITE" id="PS50297">
    <property type="entry name" value="ANK_REP_REGION"/>
    <property type="match status" value="2"/>
</dbReference>
<dbReference type="SUPFAM" id="SSF48403">
    <property type="entry name" value="Ankyrin repeat"/>
    <property type="match status" value="1"/>
</dbReference>
<dbReference type="Pfam" id="PF00233">
    <property type="entry name" value="PDEase_I"/>
    <property type="match status" value="1"/>
</dbReference>
<keyword evidence="10" id="KW-1185">Reference proteome</keyword>
<dbReference type="GO" id="GO:0007165">
    <property type="term" value="P:signal transduction"/>
    <property type="evidence" value="ECO:0007669"/>
    <property type="project" value="InterPro"/>
</dbReference>
<feature type="binding site" evidence="5">
    <location>
        <position position="556"/>
    </location>
    <ligand>
        <name>Zn(2+)</name>
        <dbReference type="ChEBI" id="CHEBI:29105"/>
        <label>2</label>
    </ligand>
</feature>
<dbReference type="Gene3D" id="1.25.40.20">
    <property type="entry name" value="Ankyrin repeat-containing domain"/>
    <property type="match status" value="2"/>
</dbReference>
<keyword evidence="6" id="KW-0040">ANK repeat</keyword>
<feature type="domain" description="PDEase" evidence="8">
    <location>
        <begin position="444"/>
        <end position="772"/>
    </location>
</feature>
<feature type="active site" description="Proton donor" evidence="3">
    <location>
        <position position="515"/>
    </location>
</feature>
<dbReference type="Proteomes" id="UP000789595">
    <property type="component" value="Unassembled WGS sequence"/>
</dbReference>
<feature type="compositionally biased region" description="Basic and acidic residues" evidence="7">
    <location>
        <begin position="20"/>
        <end position="33"/>
    </location>
</feature>
<dbReference type="OrthoDB" id="546632at2759"/>
<proteinExistence type="predicted"/>
<dbReference type="GO" id="GO:0046872">
    <property type="term" value="F:metal ion binding"/>
    <property type="evidence" value="ECO:0007669"/>
    <property type="project" value="UniProtKB-KW"/>
</dbReference>
<dbReference type="PANTHER" id="PTHR11347">
    <property type="entry name" value="CYCLIC NUCLEOTIDE PHOSPHODIESTERASE"/>
    <property type="match status" value="1"/>
</dbReference>
<feature type="repeat" description="ANK" evidence="6">
    <location>
        <begin position="266"/>
        <end position="298"/>
    </location>
</feature>
<dbReference type="InterPro" id="IPR003607">
    <property type="entry name" value="HD/PDEase_dom"/>
</dbReference>
<dbReference type="SUPFAM" id="SSF109604">
    <property type="entry name" value="HD-domain/PDEase-like"/>
    <property type="match status" value="1"/>
</dbReference>
<dbReference type="SMART" id="SM00248">
    <property type="entry name" value="ANK"/>
    <property type="match status" value="4"/>
</dbReference>
<dbReference type="PROSITE" id="PS50088">
    <property type="entry name" value="ANK_REPEAT"/>
    <property type="match status" value="2"/>
</dbReference>
<feature type="region of interest" description="Disordered" evidence="7">
    <location>
        <begin position="20"/>
        <end position="40"/>
    </location>
</feature>